<sequence length="524" mass="55907">MPPTFPPIAALFLTHFDDLKGQEVAYYRSLSEETLPPKLIEHATLPSGLHLLDADVVTFAHHGFPGVGLFRSRQAEGGRGRRMGTIGVVLAPPGAPDNLFDLAGPLEDIYDRLEGLDNPFAKTGEDKAAASAYLDTVWEQYAAPSLGAPVTQSGRALAERLARTSPAHPVTCVPALLSILGPSIVTVYKASLSGQRVLLYGTPPLLPLAAFAWAVWAMGLPTAAAVTAGARSSAWLGNVGLMDLDELKKRVGGWVATTSDVVFKSHTDAYDIFIDFSKSLPADGSDVRAPQPKAPATPVVLGTSPNPKGGRPTTAALSYSFGDLVLYRSLVYLDESPTSVQARTVGFSATSRRGGLWLLVFEVLERLWNLCVGVCEFAIGRGRVGAIALEEDEDTLQHLLSADGRPELDEVGNDEDDDNAQDLPNLAAAAADDDGPIQDDTARRGRLILGQLRHNTHHLYARLLAVAAGKWELSDADLRELTGASRLSPWSGRGSADSRFWLALARTWNVEPVAEPAGDGDAAQ</sequence>
<evidence type="ECO:0000313" key="3">
    <source>
        <dbReference type="Proteomes" id="UP000827549"/>
    </source>
</evidence>
<dbReference type="GeneID" id="87808021"/>
<name>A0AAF0YAL9_9TREE</name>
<dbReference type="GO" id="GO:0005811">
    <property type="term" value="C:lipid droplet"/>
    <property type="evidence" value="ECO:0007669"/>
    <property type="project" value="TreeGrafter"/>
</dbReference>
<dbReference type="EMBL" id="CP086716">
    <property type="protein sequence ID" value="WOO81259.1"/>
    <property type="molecule type" value="Genomic_DNA"/>
</dbReference>
<dbReference type="AlphaFoldDB" id="A0AAF0YAL9"/>
<proteinExistence type="predicted"/>
<dbReference type="Proteomes" id="UP000827549">
    <property type="component" value="Chromosome 3"/>
</dbReference>
<dbReference type="PANTHER" id="PTHR28153">
    <property type="entry name" value="PROTEIN, PUTATIVE-RELATED"/>
    <property type="match status" value="1"/>
</dbReference>
<evidence type="ECO:0000313" key="2">
    <source>
        <dbReference type="EMBL" id="WOO81259.1"/>
    </source>
</evidence>
<gene>
    <name evidence="2" type="primary">lchn</name>
    <name evidence="2" type="ORF">LOC62_03G004788</name>
</gene>
<dbReference type="PANTHER" id="PTHR28153:SF1">
    <property type="entry name" value="DUF4484 DOMAIN-CONTAINING PROTEIN"/>
    <property type="match status" value="1"/>
</dbReference>
<accession>A0AAF0YAL9</accession>
<dbReference type="Pfam" id="PF09804">
    <property type="entry name" value="DENND11"/>
    <property type="match status" value="1"/>
</dbReference>
<evidence type="ECO:0000256" key="1">
    <source>
        <dbReference type="SAM" id="MobiDB-lite"/>
    </source>
</evidence>
<reference evidence="2" key="1">
    <citation type="submission" date="2023-10" db="EMBL/GenBank/DDBJ databases">
        <authorList>
            <person name="Noh H."/>
        </authorList>
    </citation>
    <scope>NUCLEOTIDE SEQUENCE</scope>
    <source>
        <strain evidence="2">DUCC4014</strain>
    </source>
</reference>
<dbReference type="RefSeq" id="XP_062627291.1">
    <property type="nucleotide sequence ID" value="XM_062771307.1"/>
</dbReference>
<organism evidence="2 3">
    <name type="scientific">Vanrija pseudolonga</name>
    <dbReference type="NCBI Taxonomy" id="143232"/>
    <lineage>
        <taxon>Eukaryota</taxon>
        <taxon>Fungi</taxon>
        <taxon>Dikarya</taxon>
        <taxon>Basidiomycota</taxon>
        <taxon>Agaricomycotina</taxon>
        <taxon>Tremellomycetes</taxon>
        <taxon>Trichosporonales</taxon>
        <taxon>Trichosporonaceae</taxon>
        <taxon>Vanrija</taxon>
    </lineage>
</organism>
<keyword evidence="3" id="KW-1185">Reference proteome</keyword>
<dbReference type="InterPro" id="IPR018626">
    <property type="entry name" value="LCHN/Anr2"/>
</dbReference>
<protein>
    <submittedName>
        <fullName evidence="2">Protein LCHN</fullName>
    </submittedName>
</protein>
<dbReference type="InterPro" id="IPR053056">
    <property type="entry name" value="Lipid_Metab_Assoc_Protein"/>
</dbReference>
<feature type="region of interest" description="Disordered" evidence="1">
    <location>
        <begin position="287"/>
        <end position="307"/>
    </location>
</feature>